<feature type="chain" id="PRO_5017351339" description="Pseudoazurin" evidence="10">
    <location>
        <begin position="30"/>
        <end position="154"/>
    </location>
</feature>
<dbReference type="EMBL" id="FORF01000028">
    <property type="protein sequence ID" value="SFJ55563.1"/>
    <property type="molecule type" value="Genomic_DNA"/>
</dbReference>
<evidence type="ECO:0000256" key="10">
    <source>
        <dbReference type="SAM" id="SignalP"/>
    </source>
</evidence>
<reference evidence="13" key="1">
    <citation type="submission" date="2016-10" db="EMBL/GenBank/DDBJ databases">
        <authorList>
            <person name="Varghese N."/>
            <person name="Submissions S."/>
        </authorList>
    </citation>
    <scope>NUCLEOTIDE SEQUENCE [LARGE SCALE GENOMIC DNA]</scope>
    <source>
        <strain evidence="13">DSM 21857</strain>
    </source>
</reference>
<dbReference type="Gene3D" id="2.60.40.420">
    <property type="entry name" value="Cupredoxins - blue copper proteins"/>
    <property type="match status" value="1"/>
</dbReference>
<dbReference type="Pfam" id="PF00127">
    <property type="entry name" value="Copper-bind"/>
    <property type="match status" value="1"/>
</dbReference>
<dbReference type="PROSITE" id="PS00196">
    <property type="entry name" value="COPPER_BLUE"/>
    <property type="match status" value="1"/>
</dbReference>
<dbReference type="STRING" id="1121003.SAMN03080618_03306"/>
<evidence type="ECO:0000256" key="2">
    <source>
        <dbReference type="ARBA" id="ARBA00016984"/>
    </source>
</evidence>
<name>A0A1I3S9P9_9HYPH</name>
<dbReference type="CDD" id="cd04218">
    <property type="entry name" value="Pseudoazurin"/>
    <property type="match status" value="1"/>
</dbReference>
<dbReference type="GO" id="GO:0009055">
    <property type="term" value="F:electron transfer activity"/>
    <property type="evidence" value="ECO:0007669"/>
    <property type="project" value="InterPro"/>
</dbReference>
<feature type="signal peptide" evidence="10">
    <location>
        <begin position="1"/>
        <end position="29"/>
    </location>
</feature>
<evidence type="ECO:0000313" key="12">
    <source>
        <dbReference type="EMBL" id="SFJ55563.1"/>
    </source>
</evidence>
<evidence type="ECO:0000313" key="13">
    <source>
        <dbReference type="Proteomes" id="UP000242763"/>
    </source>
</evidence>
<keyword evidence="10" id="KW-0732">Signal</keyword>
<evidence type="ECO:0000259" key="11">
    <source>
        <dbReference type="Pfam" id="PF00127"/>
    </source>
</evidence>
<evidence type="ECO:0000256" key="3">
    <source>
        <dbReference type="ARBA" id="ARBA00022448"/>
    </source>
</evidence>
<dbReference type="InterPro" id="IPR001235">
    <property type="entry name" value="Copper_blue_Plastocyanin"/>
</dbReference>
<evidence type="ECO:0000256" key="1">
    <source>
        <dbReference type="ARBA" id="ARBA00004418"/>
    </source>
</evidence>
<feature type="binding site" evidence="9">
    <location>
        <position position="70"/>
    </location>
    <ligand>
        <name>Cu cation</name>
        <dbReference type="ChEBI" id="CHEBI:23378"/>
    </ligand>
</feature>
<evidence type="ECO:0000256" key="7">
    <source>
        <dbReference type="ARBA" id="ARBA00023008"/>
    </source>
</evidence>
<dbReference type="SUPFAM" id="SSF49503">
    <property type="entry name" value="Cupredoxins"/>
    <property type="match status" value="1"/>
</dbReference>
<organism evidence="12 13">
    <name type="scientific">Aquamicrobium aerolatum DSM 21857</name>
    <dbReference type="NCBI Taxonomy" id="1121003"/>
    <lineage>
        <taxon>Bacteria</taxon>
        <taxon>Pseudomonadati</taxon>
        <taxon>Pseudomonadota</taxon>
        <taxon>Alphaproteobacteria</taxon>
        <taxon>Hyphomicrobiales</taxon>
        <taxon>Phyllobacteriaceae</taxon>
        <taxon>Aerobium</taxon>
    </lineage>
</organism>
<dbReference type="PRINTS" id="PR00155">
    <property type="entry name" value="AMICYANIN"/>
</dbReference>
<keyword evidence="3" id="KW-0813">Transport</keyword>
<keyword evidence="6" id="KW-0249">Electron transport</keyword>
<evidence type="ECO:0000256" key="5">
    <source>
        <dbReference type="ARBA" id="ARBA00022764"/>
    </source>
</evidence>
<evidence type="ECO:0000256" key="6">
    <source>
        <dbReference type="ARBA" id="ARBA00022982"/>
    </source>
</evidence>
<keyword evidence="7 9" id="KW-0186">Copper</keyword>
<gene>
    <name evidence="12" type="ORF">SAMN03080618_03306</name>
</gene>
<dbReference type="InterPro" id="IPR012745">
    <property type="entry name" value="Pseudoazurin"/>
</dbReference>
<dbReference type="InterPro" id="IPR008972">
    <property type="entry name" value="Cupredoxin"/>
</dbReference>
<dbReference type="NCBIfam" id="TIGR02375">
    <property type="entry name" value="pseudoazurin"/>
    <property type="match status" value="1"/>
</dbReference>
<dbReference type="InterPro" id="IPR028871">
    <property type="entry name" value="BlueCu_1_BS"/>
</dbReference>
<dbReference type="InterPro" id="IPR000923">
    <property type="entry name" value="BlueCu_1"/>
</dbReference>
<comment type="subcellular location">
    <subcellularLocation>
        <location evidence="1">Periplasm</location>
    </subcellularLocation>
</comment>
<evidence type="ECO:0000256" key="8">
    <source>
        <dbReference type="NCBIfam" id="TIGR02375"/>
    </source>
</evidence>
<evidence type="ECO:0000256" key="9">
    <source>
        <dbReference type="PIRSR" id="PIRSR602386-1"/>
    </source>
</evidence>
<keyword evidence="5" id="KW-0574">Periplasm</keyword>
<sequence length="154" mass="16205">MMESLMMTRFRTASAAAAITIVPIFAAQAADHQVIMLNKDSEGRAMQFEPAFLKVAVGDTVTFIATDKTHNSESIAKALPAGATGWKGKINEEVSVTFEMEGFYAYKCLPHVGMGMVGLIQVGDAGAPDAAIAASVPGKGKIRMAELIAQAQGQ</sequence>
<dbReference type="GO" id="GO:0042597">
    <property type="term" value="C:periplasmic space"/>
    <property type="evidence" value="ECO:0007669"/>
    <property type="project" value="UniProtKB-SubCell"/>
</dbReference>
<dbReference type="InterPro" id="IPR002386">
    <property type="entry name" value="Amicyanin/Pseudoazurin"/>
</dbReference>
<dbReference type="PRINTS" id="PR00156">
    <property type="entry name" value="COPPERBLUE"/>
</dbReference>
<feature type="binding site" evidence="9">
    <location>
        <position position="111"/>
    </location>
    <ligand>
        <name>Cu cation</name>
        <dbReference type="ChEBI" id="CHEBI:23378"/>
    </ligand>
</feature>
<comment type="cofactor">
    <cofactor evidence="9">
        <name>Cu cation</name>
        <dbReference type="ChEBI" id="CHEBI:23378"/>
    </cofactor>
    <text evidence="9">Binds 1 copper ion per subunit.</text>
</comment>
<proteinExistence type="predicted"/>
<feature type="binding site" evidence="9">
    <location>
        <position position="108"/>
    </location>
    <ligand>
        <name>Cu cation</name>
        <dbReference type="ChEBI" id="CHEBI:23378"/>
    </ligand>
</feature>
<feature type="domain" description="Blue (type 1) copper" evidence="11">
    <location>
        <begin position="40"/>
        <end position="122"/>
    </location>
</feature>
<feature type="binding site" evidence="9">
    <location>
        <position position="116"/>
    </location>
    <ligand>
        <name>Cu cation</name>
        <dbReference type="ChEBI" id="CHEBI:23378"/>
    </ligand>
</feature>
<dbReference type="AlphaFoldDB" id="A0A1I3S9P9"/>
<keyword evidence="4 9" id="KW-0479">Metal-binding</keyword>
<protein>
    <recommendedName>
        <fullName evidence="2 8">Pseudoazurin</fullName>
    </recommendedName>
</protein>
<keyword evidence="13" id="KW-1185">Reference proteome</keyword>
<dbReference type="Proteomes" id="UP000242763">
    <property type="component" value="Unassembled WGS sequence"/>
</dbReference>
<accession>A0A1I3S9P9</accession>
<evidence type="ECO:0000256" key="4">
    <source>
        <dbReference type="ARBA" id="ARBA00022723"/>
    </source>
</evidence>
<dbReference type="GO" id="GO:0005507">
    <property type="term" value="F:copper ion binding"/>
    <property type="evidence" value="ECO:0007669"/>
    <property type="project" value="UniProtKB-UniRule"/>
</dbReference>